<evidence type="ECO:0000259" key="6">
    <source>
        <dbReference type="Pfam" id="PF14833"/>
    </source>
</evidence>
<evidence type="ECO:0000256" key="2">
    <source>
        <dbReference type="ARBA" id="ARBA00023002"/>
    </source>
</evidence>
<reference evidence="8" key="1">
    <citation type="submission" date="2018-12" db="EMBL/GenBank/DDBJ databases">
        <title>Complete genome sequencing of Jeotgalibaca sp. H21T32.</title>
        <authorList>
            <person name="Bae J.-W."/>
            <person name="Lee S.-Y."/>
        </authorList>
    </citation>
    <scope>NUCLEOTIDE SEQUENCE [LARGE SCALE GENOMIC DNA]</scope>
    <source>
        <strain evidence="8">H21T32</strain>
    </source>
</reference>
<dbReference type="GO" id="GO:0016491">
    <property type="term" value="F:oxidoreductase activity"/>
    <property type="evidence" value="ECO:0007669"/>
    <property type="project" value="UniProtKB-KW"/>
</dbReference>
<dbReference type="InterPro" id="IPR006115">
    <property type="entry name" value="6PGDH_NADP-bd"/>
</dbReference>
<accession>A0A3S9HCJ2</accession>
<dbReference type="SUPFAM" id="SSF51735">
    <property type="entry name" value="NAD(P)-binding Rossmann-fold domains"/>
    <property type="match status" value="1"/>
</dbReference>
<dbReference type="PIRSF" id="PIRSF000103">
    <property type="entry name" value="HIBADH"/>
    <property type="match status" value="1"/>
</dbReference>
<dbReference type="EMBL" id="CP034465">
    <property type="protein sequence ID" value="AZP05066.1"/>
    <property type="molecule type" value="Genomic_DNA"/>
</dbReference>
<dbReference type="OrthoDB" id="9786703at2"/>
<dbReference type="InterPro" id="IPR015815">
    <property type="entry name" value="HIBADH-related"/>
</dbReference>
<dbReference type="Pfam" id="PF03446">
    <property type="entry name" value="NAD_binding_2"/>
    <property type="match status" value="1"/>
</dbReference>
<keyword evidence="8" id="KW-1185">Reference proteome</keyword>
<dbReference type="Gene3D" id="3.40.50.720">
    <property type="entry name" value="NAD(P)-binding Rossmann-like Domain"/>
    <property type="match status" value="1"/>
</dbReference>
<organism evidence="7 8">
    <name type="scientific">Jeotgalibaca ciconiae</name>
    <dbReference type="NCBI Taxonomy" id="2496265"/>
    <lineage>
        <taxon>Bacteria</taxon>
        <taxon>Bacillati</taxon>
        <taxon>Bacillota</taxon>
        <taxon>Bacilli</taxon>
        <taxon>Lactobacillales</taxon>
        <taxon>Carnobacteriaceae</taxon>
        <taxon>Jeotgalibaca</taxon>
    </lineage>
</organism>
<sequence length="290" mass="31249">MMTKKIGFVGTGVMGASMVRHLLKAGYEVHVYNRTKSKADSLVTEGAIWQDNPAEVTKHSDIIITIVGYPKDVEDTYFGEKGILNAAKEGDIVIDMTTSTPSLAMKIYNAAKEKNVAALDAPVSGGDKGAKDGTLTTMVGGDEEAYHNAKPVLDSFSSKVMLQGSAGSGQHTKMANQIMIAGTMTGMTELMVYAKAAGLDVERVIDQVGAGSAGNWSLTNYSPRILKKDYSPGFFVKHFVKDLKIALDEAERMGIDLPSTTLAKDLYERLANEGNENDGTQALIKLWWGE</sequence>
<feature type="active site" evidence="4">
    <location>
        <position position="173"/>
    </location>
</feature>
<proteinExistence type="inferred from homology"/>
<dbReference type="GO" id="GO:0051287">
    <property type="term" value="F:NAD binding"/>
    <property type="evidence" value="ECO:0007669"/>
    <property type="project" value="InterPro"/>
</dbReference>
<dbReference type="GO" id="GO:0050661">
    <property type="term" value="F:NADP binding"/>
    <property type="evidence" value="ECO:0007669"/>
    <property type="project" value="InterPro"/>
</dbReference>
<keyword evidence="3" id="KW-0520">NAD</keyword>
<evidence type="ECO:0000313" key="8">
    <source>
        <dbReference type="Proteomes" id="UP000273326"/>
    </source>
</evidence>
<dbReference type="Proteomes" id="UP000273326">
    <property type="component" value="Chromosome"/>
</dbReference>
<gene>
    <name evidence="7" type="ORF">EJN90_10695</name>
</gene>
<feature type="domain" description="3-hydroxyisobutyrate dehydrogenase-like NAD-binding" evidence="6">
    <location>
        <begin position="167"/>
        <end position="286"/>
    </location>
</feature>
<dbReference type="RefSeq" id="WP_126111087.1">
    <property type="nucleotide sequence ID" value="NZ_CP034465.1"/>
</dbReference>
<evidence type="ECO:0000256" key="1">
    <source>
        <dbReference type="ARBA" id="ARBA00009080"/>
    </source>
</evidence>
<dbReference type="SUPFAM" id="SSF48179">
    <property type="entry name" value="6-phosphogluconate dehydrogenase C-terminal domain-like"/>
    <property type="match status" value="1"/>
</dbReference>
<protein>
    <submittedName>
        <fullName evidence="7">NAD(P)-dependent oxidoreductase</fullName>
    </submittedName>
</protein>
<evidence type="ECO:0000256" key="4">
    <source>
        <dbReference type="PIRSR" id="PIRSR000103-1"/>
    </source>
</evidence>
<comment type="similarity">
    <text evidence="1">Belongs to the HIBADH-related family.</text>
</comment>
<dbReference type="InterPro" id="IPR008927">
    <property type="entry name" value="6-PGluconate_DH-like_C_sf"/>
</dbReference>
<dbReference type="PANTHER" id="PTHR43060:SF15">
    <property type="entry name" value="3-HYDROXYISOBUTYRATE DEHYDROGENASE-LIKE 1, MITOCHONDRIAL-RELATED"/>
    <property type="match status" value="1"/>
</dbReference>
<dbReference type="Gene3D" id="1.10.1040.10">
    <property type="entry name" value="N-(1-d-carboxylethyl)-l-norvaline Dehydrogenase, domain 2"/>
    <property type="match status" value="1"/>
</dbReference>
<dbReference type="Pfam" id="PF14833">
    <property type="entry name" value="NAD_binding_11"/>
    <property type="match status" value="1"/>
</dbReference>
<keyword evidence="2" id="KW-0560">Oxidoreductase</keyword>
<dbReference type="AlphaFoldDB" id="A0A3S9HCJ2"/>
<evidence type="ECO:0000313" key="7">
    <source>
        <dbReference type="EMBL" id="AZP05066.1"/>
    </source>
</evidence>
<evidence type="ECO:0000256" key="3">
    <source>
        <dbReference type="ARBA" id="ARBA00023027"/>
    </source>
</evidence>
<dbReference type="KEGG" id="jeh:EJN90_10695"/>
<name>A0A3S9HCJ2_9LACT</name>
<dbReference type="PANTHER" id="PTHR43060">
    <property type="entry name" value="3-HYDROXYISOBUTYRATE DEHYDROGENASE-LIKE 1, MITOCHONDRIAL-RELATED"/>
    <property type="match status" value="1"/>
</dbReference>
<feature type="domain" description="6-phosphogluconate dehydrogenase NADP-binding" evidence="5">
    <location>
        <begin position="5"/>
        <end position="162"/>
    </location>
</feature>
<dbReference type="InterPro" id="IPR036291">
    <property type="entry name" value="NAD(P)-bd_dom_sf"/>
</dbReference>
<dbReference type="InterPro" id="IPR029154">
    <property type="entry name" value="HIBADH-like_NADP-bd"/>
</dbReference>
<evidence type="ECO:0000259" key="5">
    <source>
        <dbReference type="Pfam" id="PF03446"/>
    </source>
</evidence>
<dbReference type="InterPro" id="IPR013328">
    <property type="entry name" value="6PGD_dom2"/>
</dbReference>